<comment type="caution">
    <text evidence="6">The sequence shown here is derived from an EMBL/GenBank/DDBJ whole genome shotgun (WGS) entry which is preliminary data.</text>
</comment>
<dbReference type="InterPro" id="IPR036693">
    <property type="entry name" value="TF_LuxR_autoind-bd_dom_sf"/>
</dbReference>
<reference evidence="6 7" key="1">
    <citation type="submission" date="2024-11" db="EMBL/GenBank/DDBJ databases">
        <title>Using genomics to understand microbial adaptation to soil warming.</title>
        <authorList>
            <person name="Deangelis K.M. PhD."/>
        </authorList>
    </citation>
    <scope>NUCLEOTIDE SEQUENCE [LARGE SCALE GENOMIC DNA]</scope>
    <source>
        <strain evidence="6 7">GAS97</strain>
    </source>
</reference>
<evidence type="ECO:0000313" key="6">
    <source>
        <dbReference type="EMBL" id="MFK4448868.1"/>
    </source>
</evidence>
<dbReference type="Proteomes" id="UP001620514">
    <property type="component" value="Unassembled WGS sequence"/>
</dbReference>
<dbReference type="Pfam" id="PF03472">
    <property type="entry name" value="Autoind_bind"/>
    <property type="match status" value="1"/>
</dbReference>
<feature type="domain" description="Transcription factor LuxR-like autoinducer-binding" evidence="5">
    <location>
        <begin position="111"/>
        <end position="256"/>
    </location>
</feature>
<organism evidence="6 7">
    <name type="scientific">Caballeronia udeis</name>
    <dbReference type="NCBI Taxonomy" id="1232866"/>
    <lineage>
        <taxon>Bacteria</taxon>
        <taxon>Pseudomonadati</taxon>
        <taxon>Pseudomonadota</taxon>
        <taxon>Betaproteobacteria</taxon>
        <taxon>Burkholderiales</taxon>
        <taxon>Burkholderiaceae</taxon>
        <taxon>Caballeronia</taxon>
    </lineage>
</organism>
<evidence type="ECO:0000256" key="3">
    <source>
        <dbReference type="ARBA" id="ARBA00023163"/>
    </source>
</evidence>
<keyword evidence="1" id="KW-0805">Transcription regulation</keyword>
<feature type="region of interest" description="Disordered" evidence="4">
    <location>
        <begin position="429"/>
        <end position="456"/>
    </location>
</feature>
<evidence type="ECO:0000256" key="4">
    <source>
        <dbReference type="SAM" id="MobiDB-lite"/>
    </source>
</evidence>
<evidence type="ECO:0000256" key="1">
    <source>
        <dbReference type="ARBA" id="ARBA00023015"/>
    </source>
</evidence>
<dbReference type="GO" id="GO:0003677">
    <property type="term" value="F:DNA binding"/>
    <property type="evidence" value="ECO:0007669"/>
    <property type="project" value="UniProtKB-KW"/>
</dbReference>
<dbReference type="InterPro" id="IPR016032">
    <property type="entry name" value="Sig_transdc_resp-reg_C-effctor"/>
</dbReference>
<dbReference type="EMBL" id="JBIYDN010000064">
    <property type="protein sequence ID" value="MFK4448868.1"/>
    <property type="molecule type" value="Genomic_DNA"/>
</dbReference>
<sequence length="456" mass="50412">MFSNDPQIATLSIGREIVELRARQGQAGVLLERESRSQSRRRGDVPVTQVLLANDANLRSFMRGEPYQDVVQPTLSHLVQSAQTPTVVDAGSPRIGDPLEAIRLLAHAQDESALIGQMMAIVRSHGANTAFFVLTEQARDGEQQSHRILAGSDTEVTQLYVAKKWYATDPFLLHASRSHLPFFSSDVGLFENLSGSWREMGEVSRHFGMGSWIVMPAHHPGARRFGALYAANNHLPSENGEEPLRRNRLIFQLLAAELLNWYARQEKALALKISGLTTLDLQILNAITRGERLESIAESLSISLYALRRQIVRSINAKLRTKTVVDAARSASEQGFLAIASERKVGYVIHSARCGTLLRENYGIPFWSHFNPAGLDDAQVFPDVETAQRTLVMIKFPQDECEFRRVDVYHTATTASIDDCAAAGIPRWDPSTMNGGSPADDSATWGTLGSPPADYH</sequence>
<dbReference type="SUPFAM" id="SSF46894">
    <property type="entry name" value="C-terminal effector domain of the bipartite response regulators"/>
    <property type="match status" value="1"/>
</dbReference>
<dbReference type="RefSeq" id="WP_404615473.1">
    <property type="nucleotide sequence ID" value="NZ_JBIYDN010000064.1"/>
</dbReference>
<dbReference type="InterPro" id="IPR005143">
    <property type="entry name" value="TF_LuxR_autoind-bd_dom"/>
</dbReference>
<dbReference type="SUPFAM" id="SSF75516">
    <property type="entry name" value="Pheromone-binding domain of LuxR-like quorum-sensing transcription factors"/>
    <property type="match status" value="1"/>
</dbReference>
<evidence type="ECO:0000313" key="7">
    <source>
        <dbReference type="Proteomes" id="UP001620514"/>
    </source>
</evidence>
<keyword evidence="7" id="KW-1185">Reference proteome</keyword>
<evidence type="ECO:0000256" key="2">
    <source>
        <dbReference type="ARBA" id="ARBA00023125"/>
    </source>
</evidence>
<evidence type="ECO:0000259" key="5">
    <source>
        <dbReference type="Pfam" id="PF03472"/>
    </source>
</evidence>
<name>A0ABW8MYQ1_9BURK</name>
<keyword evidence="3" id="KW-0804">Transcription</keyword>
<protein>
    <submittedName>
        <fullName evidence="6">DNA-binding CsgD family transcriptional regulator</fullName>
    </submittedName>
</protein>
<gene>
    <name evidence="6" type="ORF">ABH943_008912</name>
</gene>
<proteinExistence type="predicted"/>
<keyword evidence="2 6" id="KW-0238">DNA-binding</keyword>
<dbReference type="Gene3D" id="3.30.450.80">
    <property type="entry name" value="Transcription factor LuxR-like, autoinducer-binding domain"/>
    <property type="match status" value="1"/>
</dbReference>
<accession>A0ABW8MYQ1</accession>